<dbReference type="Gene3D" id="3.80.10.10">
    <property type="entry name" value="Ribonuclease Inhibitor"/>
    <property type="match status" value="1"/>
</dbReference>
<gene>
    <name evidence="1" type="ORF">BCR35DRAFT_310964</name>
</gene>
<organism evidence="1 2">
    <name type="scientific">Leucosporidium creatinivorum</name>
    <dbReference type="NCBI Taxonomy" id="106004"/>
    <lineage>
        <taxon>Eukaryota</taxon>
        <taxon>Fungi</taxon>
        <taxon>Dikarya</taxon>
        <taxon>Basidiomycota</taxon>
        <taxon>Pucciniomycotina</taxon>
        <taxon>Microbotryomycetes</taxon>
        <taxon>Leucosporidiales</taxon>
        <taxon>Leucosporidium</taxon>
    </lineage>
</organism>
<reference evidence="1 2" key="1">
    <citation type="submission" date="2016-07" db="EMBL/GenBank/DDBJ databases">
        <title>Pervasive Adenine N6-methylation of Active Genes in Fungi.</title>
        <authorList>
            <consortium name="DOE Joint Genome Institute"/>
            <person name="Mondo S.J."/>
            <person name="Dannebaum R.O."/>
            <person name="Kuo R.C."/>
            <person name="Labutti K."/>
            <person name="Haridas S."/>
            <person name="Kuo A."/>
            <person name="Salamov A."/>
            <person name="Ahrendt S.R."/>
            <person name="Lipzen A."/>
            <person name="Sullivan W."/>
            <person name="Andreopoulos W.B."/>
            <person name="Clum A."/>
            <person name="Lindquist E."/>
            <person name="Daum C."/>
            <person name="Ramamoorthy G.K."/>
            <person name="Gryganskyi A."/>
            <person name="Culley D."/>
            <person name="Magnuson J.K."/>
            <person name="James T.Y."/>
            <person name="O'Malley M.A."/>
            <person name="Stajich J.E."/>
            <person name="Spatafora J.W."/>
            <person name="Visel A."/>
            <person name="Grigoriev I.V."/>
        </authorList>
    </citation>
    <scope>NUCLEOTIDE SEQUENCE [LARGE SCALE GENOMIC DNA]</scope>
    <source>
        <strain evidence="1 2">62-1032</strain>
    </source>
</reference>
<evidence type="ECO:0000313" key="1">
    <source>
        <dbReference type="EMBL" id="ORY47085.1"/>
    </source>
</evidence>
<dbReference type="SUPFAM" id="SSF52047">
    <property type="entry name" value="RNI-like"/>
    <property type="match status" value="1"/>
</dbReference>
<proteinExistence type="predicted"/>
<name>A0A1Y2CL79_9BASI</name>
<dbReference type="Proteomes" id="UP000193467">
    <property type="component" value="Unassembled WGS sequence"/>
</dbReference>
<dbReference type="EMBL" id="MCGR01000118">
    <property type="protein sequence ID" value="ORY47085.1"/>
    <property type="molecule type" value="Genomic_DNA"/>
</dbReference>
<keyword evidence="2" id="KW-1185">Reference proteome</keyword>
<dbReference type="InterPro" id="IPR032675">
    <property type="entry name" value="LRR_dom_sf"/>
</dbReference>
<sequence>MDDDSATISTPPLRPFDLLPDELLLHIFSLSLPFRNLNVDLPLAQEKRRKTLLAPAHARRALRGVSQRWREAIGRESCLLFESSVGLSGGSLAAEQDGGRITSRPEIKSLWADLQGVNRCDQLVALLRSLPRLEQLELGQAISTDRDEALWPALEMVLPQLKRLACGRMHYELLEPLLTTKSNLRELDIKLIVGLPPTFPAFQAPLRRLHYGLHSSHLPGSSPSYDLLGGLIRGCQTTLQHLHIAATPVSARSAQLSALIEPVAEQLLSFSIDMIALGVLREECPVHSLLGRMTSLQFLRVKGYLLPSFPSAFAFLPRQPFLRSLSLDWDHKRARDGRDWSWDALAMSLREGNEVRKEELVVEVEVSGVLRSYDIAQRTSKAAFEESGVERVQVWLKYWEDPFRVY</sequence>
<evidence type="ECO:0000313" key="2">
    <source>
        <dbReference type="Proteomes" id="UP000193467"/>
    </source>
</evidence>
<dbReference type="AlphaFoldDB" id="A0A1Y2CL79"/>
<accession>A0A1Y2CL79</accession>
<dbReference type="InParanoid" id="A0A1Y2CL79"/>
<protein>
    <submittedName>
        <fullName evidence="1">Uncharacterized protein</fullName>
    </submittedName>
</protein>
<comment type="caution">
    <text evidence="1">The sequence shown here is derived from an EMBL/GenBank/DDBJ whole genome shotgun (WGS) entry which is preliminary data.</text>
</comment>